<comment type="subunit">
    <text evidence="3 10">Component of the Mediator complex.</text>
</comment>
<comment type="similarity">
    <text evidence="2 10">Belongs to the Mediator complex subunit 21 family.</text>
</comment>
<proteinExistence type="inferred from homology"/>
<dbReference type="InterPro" id="IPR021384">
    <property type="entry name" value="Mediator_Med21"/>
</dbReference>
<dbReference type="OrthoDB" id="526653at2759"/>
<dbReference type="EMBL" id="LCWF01000023">
    <property type="protein sequence ID" value="KKY27557.1"/>
    <property type="molecule type" value="Genomic_DNA"/>
</dbReference>
<keyword evidence="6 10" id="KW-0010">Activator</keyword>
<sequence>MFASLSYLTSHHTYLPPAPLESDPFSYTQPQNPTPEEIAAAETTLRPYRPDSPETFAASQWELANDLVLKELQIEDLIKGLPGVGRTEEEQEQRIRELEKELREVEEQRKKKRKEVRKLVKKVDAVVMEVAGKGIRGGAPVSCKR</sequence>
<dbReference type="PANTHER" id="PTHR13381">
    <property type="entry name" value="RNA POLYMERASE II HOLOENZYME COMPONENT SRB7"/>
    <property type="match status" value="1"/>
</dbReference>
<evidence type="ECO:0000256" key="9">
    <source>
        <dbReference type="ARBA" id="ARBA00025687"/>
    </source>
</evidence>
<name>A0A0G2EY72_PHACM</name>
<comment type="caution">
    <text evidence="13">The sequence shown here is derived from an EMBL/GenBank/DDBJ whole genome shotgun (WGS) entry which is preliminary data.</text>
</comment>
<evidence type="ECO:0000256" key="11">
    <source>
        <dbReference type="SAM" id="Coils"/>
    </source>
</evidence>
<reference evidence="13 14" key="2">
    <citation type="submission" date="2015-05" db="EMBL/GenBank/DDBJ databases">
        <authorList>
            <person name="Morales-Cruz A."/>
            <person name="Amrine K.C."/>
            <person name="Cantu D."/>
        </authorList>
    </citation>
    <scope>NUCLEOTIDE SEQUENCE [LARGE SCALE GENOMIC DNA]</scope>
    <source>
        <strain evidence="13">UCRPC4</strain>
    </source>
</reference>
<comment type="subcellular location">
    <subcellularLocation>
        <location evidence="1 10">Nucleus</location>
    </subcellularLocation>
</comment>
<dbReference type="GO" id="GO:0006357">
    <property type="term" value="P:regulation of transcription by RNA polymerase II"/>
    <property type="evidence" value="ECO:0007669"/>
    <property type="project" value="TreeGrafter"/>
</dbReference>
<comment type="function">
    <text evidence="9 10">Component of the Mediator complex, a coactivator involved in the regulated transcription of nearly all RNA polymerase II-dependent genes. Mediator functions as a bridge to convey information from gene-specific regulatory proteins to the basal RNA polymerase II transcription machinery. Mediator is recruited to promoters by direct interactions with regulatory proteins and serves as a scaffold for the assembly of a functional preinitiation complex with RNA polymerase II and the general transcription factors.</text>
</comment>
<organism evidence="13 14">
    <name type="scientific">Phaeomoniella chlamydospora</name>
    <name type="common">Phaeoacremonium chlamydosporum</name>
    <dbReference type="NCBI Taxonomy" id="158046"/>
    <lineage>
        <taxon>Eukaryota</taxon>
        <taxon>Fungi</taxon>
        <taxon>Dikarya</taxon>
        <taxon>Ascomycota</taxon>
        <taxon>Pezizomycotina</taxon>
        <taxon>Eurotiomycetes</taxon>
        <taxon>Chaetothyriomycetidae</taxon>
        <taxon>Phaeomoniellales</taxon>
        <taxon>Phaeomoniellaceae</taxon>
        <taxon>Phaeomoniella</taxon>
    </lineage>
</organism>
<gene>
    <name evidence="13" type="ORF">UCRPC4_g00999</name>
</gene>
<keyword evidence="7 10" id="KW-0804">Transcription</keyword>
<evidence type="ECO:0000313" key="14">
    <source>
        <dbReference type="Proteomes" id="UP000053317"/>
    </source>
</evidence>
<protein>
    <recommendedName>
        <fullName evidence="4 10">Mediator of RNA polymerase II transcription subunit 21</fullName>
    </recommendedName>
</protein>
<evidence type="ECO:0000256" key="10">
    <source>
        <dbReference type="RuleBase" id="RU366036"/>
    </source>
</evidence>
<evidence type="ECO:0000256" key="6">
    <source>
        <dbReference type="ARBA" id="ARBA00023159"/>
    </source>
</evidence>
<evidence type="ECO:0000256" key="12">
    <source>
        <dbReference type="SAM" id="MobiDB-lite"/>
    </source>
</evidence>
<evidence type="ECO:0000256" key="8">
    <source>
        <dbReference type="ARBA" id="ARBA00023242"/>
    </source>
</evidence>
<dbReference type="AlphaFoldDB" id="A0A0G2EY72"/>
<evidence type="ECO:0000313" key="13">
    <source>
        <dbReference type="EMBL" id="KKY27557.1"/>
    </source>
</evidence>
<dbReference type="PANTHER" id="PTHR13381:SF0">
    <property type="entry name" value="MEDIATOR OF RNA POLYMERASE II TRANSCRIPTION SUBUNIT 21"/>
    <property type="match status" value="1"/>
</dbReference>
<dbReference type="GO" id="GO:0003712">
    <property type="term" value="F:transcription coregulator activity"/>
    <property type="evidence" value="ECO:0007669"/>
    <property type="project" value="TreeGrafter"/>
</dbReference>
<dbReference type="InterPro" id="IPR037212">
    <property type="entry name" value="Med7/Med21-like"/>
</dbReference>
<feature type="coiled-coil region" evidence="11">
    <location>
        <begin position="88"/>
        <end position="122"/>
    </location>
</feature>
<evidence type="ECO:0000256" key="5">
    <source>
        <dbReference type="ARBA" id="ARBA00023015"/>
    </source>
</evidence>
<dbReference type="GO" id="GO:0016592">
    <property type="term" value="C:mediator complex"/>
    <property type="evidence" value="ECO:0007669"/>
    <property type="project" value="UniProtKB-UniRule"/>
</dbReference>
<dbReference type="Gene3D" id="6.10.280.10">
    <property type="entry name" value="Mediator complex, subunit Med21"/>
    <property type="match status" value="1"/>
</dbReference>
<evidence type="ECO:0000256" key="4">
    <source>
        <dbReference type="ARBA" id="ARBA00019691"/>
    </source>
</evidence>
<accession>A0A0G2EY72</accession>
<dbReference type="Proteomes" id="UP000053317">
    <property type="component" value="Unassembled WGS sequence"/>
</dbReference>
<keyword evidence="14" id="KW-1185">Reference proteome</keyword>
<evidence type="ECO:0000256" key="7">
    <source>
        <dbReference type="ARBA" id="ARBA00023163"/>
    </source>
</evidence>
<keyword evidence="8 10" id="KW-0539">Nucleus</keyword>
<keyword evidence="5 10" id="KW-0805">Transcription regulation</keyword>
<dbReference type="SUPFAM" id="SSF140718">
    <property type="entry name" value="Mediator hinge subcomplex-like"/>
    <property type="match status" value="1"/>
</dbReference>
<feature type="region of interest" description="Disordered" evidence="12">
    <location>
        <begin position="14"/>
        <end position="34"/>
    </location>
</feature>
<reference evidence="13 14" key="1">
    <citation type="submission" date="2015-05" db="EMBL/GenBank/DDBJ databases">
        <title>Distinctive expansion of gene families associated with plant cell wall degradation and secondary metabolism in the genomes of grapevine trunk pathogens.</title>
        <authorList>
            <person name="Lawrence D.P."/>
            <person name="Travadon R."/>
            <person name="Rolshausen P.E."/>
            <person name="Baumgartner K."/>
        </authorList>
    </citation>
    <scope>NUCLEOTIDE SEQUENCE [LARGE SCALE GENOMIC DNA]</scope>
    <source>
        <strain evidence="13">UCRPC4</strain>
    </source>
</reference>
<evidence type="ECO:0000256" key="2">
    <source>
        <dbReference type="ARBA" id="ARBA00005770"/>
    </source>
</evidence>
<keyword evidence="11" id="KW-0175">Coiled coil</keyword>
<evidence type="ECO:0000256" key="1">
    <source>
        <dbReference type="ARBA" id="ARBA00004123"/>
    </source>
</evidence>
<evidence type="ECO:0000256" key="3">
    <source>
        <dbReference type="ARBA" id="ARBA00011837"/>
    </source>
</evidence>
<dbReference type="Pfam" id="PF11221">
    <property type="entry name" value="Med21"/>
    <property type="match status" value="1"/>
</dbReference>